<evidence type="ECO:0008006" key="8">
    <source>
        <dbReference type="Google" id="ProtNLM"/>
    </source>
</evidence>
<name>A0A6A6U6F0_9PEZI</name>
<dbReference type="EMBL" id="MU004238">
    <property type="protein sequence ID" value="KAF2667226.1"/>
    <property type="molecule type" value="Genomic_DNA"/>
</dbReference>
<comment type="subcellular location">
    <subcellularLocation>
        <location evidence="1">Nucleus</location>
    </subcellularLocation>
</comment>
<proteinExistence type="inferred from homology"/>
<dbReference type="Proteomes" id="UP000799302">
    <property type="component" value="Unassembled WGS sequence"/>
</dbReference>
<keyword evidence="7" id="KW-1185">Reference proteome</keyword>
<evidence type="ECO:0000313" key="7">
    <source>
        <dbReference type="Proteomes" id="UP000799302"/>
    </source>
</evidence>
<dbReference type="GO" id="GO:0006999">
    <property type="term" value="P:nuclear pore organization"/>
    <property type="evidence" value="ECO:0007669"/>
    <property type="project" value="TreeGrafter"/>
</dbReference>
<comment type="similarity">
    <text evidence="2">Belongs to the NUP186/NUP192/NUP205 family.</text>
</comment>
<dbReference type="Pfam" id="PF11894">
    <property type="entry name" value="Nup192"/>
    <property type="match status" value="1"/>
</dbReference>
<feature type="compositionally biased region" description="Acidic residues" evidence="5">
    <location>
        <begin position="143"/>
        <end position="154"/>
    </location>
</feature>
<dbReference type="PANTHER" id="PTHR31344:SF0">
    <property type="entry name" value="NUCLEAR PORE COMPLEX PROTEIN NUP205"/>
    <property type="match status" value="1"/>
</dbReference>
<protein>
    <recommendedName>
        <fullName evidence="8">Nuclear pore complex subunit Nup192</fullName>
    </recommendedName>
</protein>
<evidence type="ECO:0000256" key="1">
    <source>
        <dbReference type="ARBA" id="ARBA00004123"/>
    </source>
</evidence>
<evidence type="ECO:0000313" key="6">
    <source>
        <dbReference type="EMBL" id="KAF2667226.1"/>
    </source>
</evidence>
<dbReference type="PANTHER" id="PTHR31344">
    <property type="entry name" value="NUCLEAR PORE COMPLEX PROTEIN NUP205"/>
    <property type="match status" value="1"/>
</dbReference>
<dbReference type="InterPro" id="IPR021827">
    <property type="entry name" value="Nup186/Nup192/Nup205"/>
</dbReference>
<evidence type="ECO:0000256" key="3">
    <source>
        <dbReference type="ARBA" id="ARBA00022448"/>
    </source>
</evidence>
<dbReference type="GO" id="GO:0017056">
    <property type="term" value="F:structural constituent of nuclear pore"/>
    <property type="evidence" value="ECO:0007669"/>
    <property type="project" value="TreeGrafter"/>
</dbReference>
<keyword evidence="3" id="KW-0813">Transport</keyword>
<feature type="region of interest" description="Disordered" evidence="5">
    <location>
        <begin position="143"/>
        <end position="162"/>
    </location>
</feature>
<evidence type="ECO:0000256" key="4">
    <source>
        <dbReference type="ARBA" id="ARBA00023242"/>
    </source>
</evidence>
<dbReference type="OrthoDB" id="2019644at2759"/>
<keyword evidence="4" id="KW-0539">Nucleus</keyword>
<accession>A0A6A6U6F0</accession>
<organism evidence="6 7">
    <name type="scientific">Microthyrium microscopicum</name>
    <dbReference type="NCBI Taxonomy" id="703497"/>
    <lineage>
        <taxon>Eukaryota</taxon>
        <taxon>Fungi</taxon>
        <taxon>Dikarya</taxon>
        <taxon>Ascomycota</taxon>
        <taxon>Pezizomycotina</taxon>
        <taxon>Dothideomycetes</taxon>
        <taxon>Dothideomycetes incertae sedis</taxon>
        <taxon>Microthyriales</taxon>
        <taxon>Microthyriaceae</taxon>
        <taxon>Microthyrium</taxon>
    </lineage>
</organism>
<evidence type="ECO:0000256" key="5">
    <source>
        <dbReference type="SAM" id="MobiDB-lite"/>
    </source>
</evidence>
<dbReference type="GO" id="GO:0044611">
    <property type="term" value="C:nuclear pore inner ring"/>
    <property type="evidence" value="ECO:0007669"/>
    <property type="project" value="TreeGrafter"/>
</dbReference>
<reference evidence="6" key="1">
    <citation type="journal article" date="2020" name="Stud. Mycol.">
        <title>101 Dothideomycetes genomes: a test case for predicting lifestyles and emergence of pathogens.</title>
        <authorList>
            <person name="Haridas S."/>
            <person name="Albert R."/>
            <person name="Binder M."/>
            <person name="Bloem J."/>
            <person name="Labutti K."/>
            <person name="Salamov A."/>
            <person name="Andreopoulos B."/>
            <person name="Baker S."/>
            <person name="Barry K."/>
            <person name="Bills G."/>
            <person name="Bluhm B."/>
            <person name="Cannon C."/>
            <person name="Castanera R."/>
            <person name="Culley D."/>
            <person name="Daum C."/>
            <person name="Ezra D."/>
            <person name="Gonzalez J."/>
            <person name="Henrissat B."/>
            <person name="Kuo A."/>
            <person name="Liang C."/>
            <person name="Lipzen A."/>
            <person name="Lutzoni F."/>
            <person name="Magnuson J."/>
            <person name="Mondo S."/>
            <person name="Nolan M."/>
            <person name="Ohm R."/>
            <person name="Pangilinan J."/>
            <person name="Park H.-J."/>
            <person name="Ramirez L."/>
            <person name="Alfaro M."/>
            <person name="Sun H."/>
            <person name="Tritt A."/>
            <person name="Yoshinaga Y."/>
            <person name="Zwiers L.-H."/>
            <person name="Turgeon B."/>
            <person name="Goodwin S."/>
            <person name="Spatafora J."/>
            <person name="Crous P."/>
            <person name="Grigoriev I."/>
        </authorList>
    </citation>
    <scope>NUCLEOTIDE SEQUENCE</scope>
    <source>
        <strain evidence="6">CBS 115976</strain>
    </source>
</reference>
<sequence length="1692" mass="190243">MSTASLESLEALHHDLDALQENRFHIIDRLSGELEAHIEEFQNLLDHRTRNNASAVPGANAKIEIDNVEYEVNEDFRNQSLQLADELNLDERESAKLLLLAQDDARDFDRTAIVSAIMRFHRRRQYLLECIRLLFHLSTGALGEDDSEPEDDQDQPQPDLPNENRRITALLDVIRSRVIGQGSSYLDKLFNAVKEVESGLQKVGDRTQRAAVVGQALSRDEEQIMEYERDTLNIQHESLSAIITLYIGLGRMTSTNILRQTLARLQTLDKHDLVLLHYVPVIMKLAAKCISGGLPDHEIGTIHTQLMNKDELDRWASKNLCHTVRAWWIVSYKGRYTDDETREPVASPEGDLLDQSLRNGGLHFMLSVAQDVKKGDWRDPAKLQLTSFLLGDTARLAPETPSPTEPFQEMVMDLFQNFIHDFISNMPDTLRLLKFQEDDQRRLLRSRFQNNTSEYRYDLDRFLVLISYAYQDYPDSARDFWIDSEGHMYGFLQWAAKRQTTPRVAAFCEMLRSLSEGEICADNTHQFLLDEGAPVAGKLRRTTSLSWSQIFAELEFYATQIRERQAVTNTGNAIDAQHAQEQLIEPESNIMLECYLRLVSHLCGGSAKVRNWLLQNEANPIAHILFQLISTSADSKIRAWCFMTLAALTVDKNPDTSAGMWEKLDLWISGAPSTAPTAARSAAPPTTNRPEPLVLDHIASGFEEPHGFMHLLNGLVIPGTNELGLNDELPFPENLGSSYRLPGISTYIDFALGRVFADGTMKLSDTYQANLLRLTCLDFICTCLSSFNEDLVIIANRSNMPVERIIRSSSLESYVLWHPFSRVMEHLFDDKCLKALFAAAKQDPQAINLAASNSPLVLSLVRSIEAMNLILKFQSMYFDVVRPFIRKMNPDRKPVSQSLFPSFEDAVLKDLSIIVNLGLYCGLGHSELTLCSLALLEKLSSSRKLSYPVGQIRADRSKLITQLEQDNEAERISRGLMSSMTIDEREIEVGPLASGYSIKSGIISFLKSTLLATPDRPNIAHLLLGFNCTAHSIYIENQDAFANGSCLFFAIGRLVMEYPNRDGANFLAWSSNITQACTEILRILWRSPLTSQLVLTQLRESDYAFLQALRQMVIGTRTIWSELMIADPAFFITDSALALRNFLHQRTAYFDFLAREFRYCKVGNVTSLLLRLQAVLLGSAHFPGQAPQSCPNIFELFDFMELDYSSPGPIVDSAYIREADFVVCQTTRHDEPPGPLFDLPRAEEIILLQRNEFTKDHQPLAGSKELVKTPAEDLELLEFNEAANNAFFSILARNQWREVVIAQAETLKSWTQLMVVAIETCQFEPAIELAFVHQAYQLIVPKFEKAVFIDIKTAVELATLLLTLLKSSKYKNEKDKTPNGSTNGKVSTTLSKSNGRMSVLDNTNDIEFQVFRAALNASVSSTSNVEFREVCYQVCCQYLRNVSGDVPKGSIRRRNILRTIKQVNDRLIEIAADDACNGRNSCGIGALLLLESLVSVSAIDDPKLILSGLESVNFVAICVDCIRRIPVDLREAAPEDVPLVFGYHNACLALLVRIAQTRPGAVQVLNAGLFSAVEDSQIFSTDPDVGLELNNQELLKKFFDLMVSVLRIVNSVVLKFQSDQTIGPARDFLSRNRNSVIGILKRHDGVGGIEMDSSINLSDLVDNITLLMAATDYLEFESVTTDRKRTMMDVFT</sequence>
<evidence type="ECO:0000256" key="2">
    <source>
        <dbReference type="ARBA" id="ARBA00005892"/>
    </source>
</evidence>
<gene>
    <name evidence="6" type="ORF">BT63DRAFT_333234</name>
</gene>